<evidence type="ECO:0000256" key="1">
    <source>
        <dbReference type="SAM" id="Phobius"/>
    </source>
</evidence>
<dbReference type="AlphaFoldDB" id="A0A2T9WLJ0"/>
<keyword evidence="1" id="KW-1133">Transmembrane helix</keyword>
<dbReference type="Proteomes" id="UP000245509">
    <property type="component" value="Unassembled WGS sequence"/>
</dbReference>
<dbReference type="EMBL" id="QEFP01000004">
    <property type="protein sequence ID" value="PVU68694.1"/>
    <property type="molecule type" value="Genomic_DNA"/>
</dbReference>
<dbReference type="EMBL" id="QEFP02000007">
    <property type="protein sequence ID" value="MCC5447056.1"/>
    <property type="molecule type" value="Genomic_DNA"/>
</dbReference>
<feature type="non-terminal residue" evidence="3">
    <location>
        <position position="521"/>
    </location>
</feature>
<reference evidence="3" key="1">
    <citation type="journal article" date="2015" name="Appl. Environ. Microbiol.">
        <title>Nanoarchaeota, Their Sulfolobales Host, and Nanoarchaeota Virus Distribution across Yellowstone National Park Hot Springs.</title>
        <authorList>
            <person name="Munson-McGee J.H."/>
            <person name="Field E.K."/>
            <person name="Bateson M."/>
            <person name="Rooney C."/>
            <person name="Stepanauskas R."/>
            <person name="Young M.J."/>
        </authorList>
    </citation>
    <scope>NUCLEOTIDE SEQUENCE [LARGE SCALE GENOMIC DNA]</scope>
    <source>
        <strain evidence="3">SCGC AB-777_F03</strain>
    </source>
</reference>
<reference evidence="3" key="2">
    <citation type="submission" date="2017-05" db="EMBL/GenBank/DDBJ databases">
        <authorList>
            <person name="Song R."/>
            <person name="Chenine A.L."/>
            <person name="Ruprecht R.M."/>
        </authorList>
    </citation>
    <scope>NUCLEOTIDE SEQUENCE</scope>
    <source>
        <strain evidence="3">SCGC AB-777_F03</strain>
    </source>
</reference>
<comment type="caution">
    <text evidence="3">The sequence shown here is derived from an EMBL/GenBank/DDBJ whole genome shotgun (WGS) entry which is preliminary data.</text>
</comment>
<evidence type="ECO:0000313" key="2">
    <source>
        <dbReference type="EMBL" id="MCC5447056.1"/>
    </source>
</evidence>
<proteinExistence type="predicted"/>
<gene>
    <name evidence="2" type="ORF">DDW03_001405</name>
    <name evidence="3" type="ORF">DDW03_01175</name>
</gene>
<keyword evidence="1" id="KW-0812">Transmembrane</keyword>
<feature type="transmembrane region" description="Helical" evidence="1">
    <location>
        <begin position="7"/>
        <end position="28"/>
    </location>
</feature>
<accession>A0A2T9WLJ0</accession>
<reference evidence="2" key="4">
    <citation type="submission" date="2021-11" db="EMBL/GenBank/DDBJ databases">
        <authorList>
            <person name="Munson-Mcgee J."/>
            <person name="Field E."/>
            <person name="Bateson M."/>
            <person name="Rooney C."/>
            <person name="Stepanauskas R."/>
            <person name="Young M."/>
        </authorList>
    </citation>
    <scope>NUCLEOTIDE SEQUENCE</scope>
    <source>
        <strain evidence="2">SCGC AB-777_F03</strain>
    </source>
</reference>
<keyword evidence="1" id="KW-0472">Membrane</keyword>
<organism evidence="3">
    <name type="scientific">Nanobsidianus stetteri</name>
    <dbReference type="NCBI Taxonomy" id="1294122"/>
    <lineage>
        <taxon>Archaea</taxon>
        <taxon>Nanobdellota</taxon>
        <taxon>Candidatus Nanoarchaeia</taxon>
        <taxon>Nanoarchaeales</taxon>
        <taxon>Nanopusillaceae</taxon>
        <taxon>Candidatus Nanobsidianus</taxon>
    </lineage>
</organism>
<evidence type="ECO:0000313" key="3">
    <source>
        <dbReference type="EMBL" id="PVU68694.1"/>
    </source>
</evidence>
<name>A0A2T9WLJ0_NANST</name>
<sequence length="521" mass="57261">MRLQSETFIALILLIAGALATVIIYNIISPNLNIINPSGQEISRSLELNFQLLDYFIANNTLYAYVKPSEPVNYSQVFAIVNNRLVNVYPYNPNGSIVNPYNNGLLIIVANLSQIPPDQNGNYKLEVGLGDDILGIFDIKYISNTLINYFQPPITFNISTSTSNTSSNSTSSTPTTPTCQLSYLPLVIYNTQSISTPSPFQQDIAICNGSINIGNSFAYINNATLFNCINPNGQNVYFTITYNSNPNIYSWYEGQLINGSTYCDVWWINLTKGIPANSNITIYMNIGPNSTNYYSQYYPYVGAPIQVLGTSQYDNGQKVFNYYQNFGNLSSLPSPWTYVYNNQNSVSFSTNYTIIPYSSSGNEGITTTVNFNIQNNILQIYASVPTTSGTSWDYISLGVGAANNKNTYFIGGGGGLIAGGNNNGAAFTYPNSGNTGKFNLYVGTSNVGSTTYNYAPTIYEIGFSSSYTYFLVNYTQILSTTTIPGSFSLPITIGQQNSGNNIYLYWVLLRSLPPNDVMPSI</sequence>
<protein>
    <submittedName>
        <fullName evidence="3">Uncharacterized protein</fullName>
    </submittedName>
</protein>
<reference evidence="2" key="3">
    <citation type="submission" date="2017-05" db="EMBL/GenBank/DDBJ databases">
        <authorList>
            <person name="Munson-Mcgee J.H."/>
        </authorList>
    </citation>
    <scope>NUCLEOTIDE SEQUENCE</scope>
    <source>
        <strain evidence="2">SCGC AB-777_F03</strain>
    </source>
</reference>
<dbReference type="RefSeq" id="WP_228615284.1">
    <property type="nucleotide sequence ID" value="NZ_QEFP02000007.1"/>
</dbReference>